<dbReference type="EMBL" id="JXQQ01000097">
    <property type="protein sequence ID" value="KIQ20550.1"/>
    <property type="molecule type" value="Genomic_DNA"/>
</dbReference>
<gene>
    <name evidence="1" type="ORF">RT97_28280</name>
</gene>
<evidence type="ECO:0000313" key="1">
    <source>
        <dbReference type="EMBL" id="KIQ20550.1"/>
    </source>
</evidence>
<dbReference type="AlphaFoldDB" id="A0A0D0LSQ5"/>
<dbReference type="RefSeq" id="WP_042582174.1">
    <property type="nucleotide sequence ID" value="NZ_JXQQ01000097.1"/>
</dbReference>
<evidence type="ECO:0000313" key="2">
    <source>
        <dbReference type="Proteomes" id="UP000032067"/>
    </source>
</evidence>
<sequence>MREVELPNGSIGEFPDSMDDAAIASVLRKQFPAKTYTDAPGENYSNEGRSQAPTLRQTLENQFAGGFAEKLGGVVRDVAVGARKGVRDMVDSLDKEVVAGPASPVPSDHPVARDARAYVSPESLEANKAYGAAGPAAGVGRVLPELALTAVPIAGASAKLAQGARMALPKALQGLSGLIGDVGANAGYAAATAAPGEAADAAKWGAAGAVGGRVLGRAIGLGKSLISKDAQALVDAGVRPTPGQLFGDGPIGSTVRRLEDAATSLPLVGDALKYARNRSLSEYGNAEINAALRPLGVAVKGSGADAVEQAQRIISSTYDKVLPQTVIRPQIVKQALVKALDDIDNIPLLTTEQGGLIRRYVSGKILPTAQEATQRGGAIPGEIANRIDGEIGHYAREFTKSQNPSDHSLGEAFYALQSALRETVEGLTPEATKTLGQARTAYRHLLPIVSAADKTASGQFTPRQLNRGASKFDQAPSALNRAGQNVLPSTIPDSGTAGRALWALAIGGGGAALAGHAAPAAVAAALYSSAGVGLMVKGLRGDLAPGVYNVLIDMAPHKQAEWLVKFAQQHPQFKDRISEVGQQLVSQIGRAMAAQGGQDAPRN</sequence>
<dbReference type="OrthoDB" id="8858651at2"/>
<reference evidence="1 2" key="1">
    <citation type="submission" date="2014-12" db="EMBL/GenBank/DDBJ databases">
        <title>16Stimator: statistical estimation of ribosomal gene copy numbers from draft genome assemblies.</title>
        <authorList>
            <person name="Perisin M.A."/>
            <person name="Vetter M."/>
            <person name="Gilbert J.A."/>
            <person name="Bergelson J."/>
        </authorList>
    </citation>
    <scope>NUCLEOTIDE SEQUENCE [LARGE SCALE GENOMIC DNA]</scope>
    <source>
        <strain evidence="1 2">MEDvA23</strain>
    </source>
</reference>
<comment type="caution">
    <text evidence="1">The sequence shown here is derived from an EMBL/GenBank/DDBJ whole genome shotgun (WGS) entry which is preliminary data.</text>
</comment>
<accession>A0A0D0LSQ5</accession>
<organism evidence="1 2">
    <name type="scientific">Variovorax paradoxus</name>
    <dbReference type="NCBI Taxonomy" id="34073"/>
    <lineage>
        <taxon>Bacteria</taxon>
        <taxon>Pseudomonadati</taxon>
        <taxon>Pseudomonadota</taxon>
        <taxon>Betaproteobacteria</taxon>
        <taxon>Burkholderiales</taxon>
        <taxon>Comamonadaceae</taxon>
        <taxon>Variovorax</taxon>
    </lineage>
</organism>
<name>A0A0D0LSQ5_VARPD</name>
<proteinExistence type="predicted"/>
<protein>
    <submittedName>
        <fullName evidence="1">Uncharacterized protein</fullName>
    </submittedName>
</protein>
<dbReference type="Proteomes" id="UP000032067">
    <property type="component" value="Unassembled WGS sequence"/>
</dbReference>